<evidence type="ECO:0000313" key="4">
    <source>
        <dbReference type="Proteomes" id="UP001293254"/>
    </source>
</evidence>
<organism evidence="3 4">
    <name type="scientific">Sesamum alatum</name>
    <dbReference type="NCBI Taxonomy" id="300844"/>
    <lineage>
        <taxon>Eukaryota</taxon>
        <taxon>Viridiplantae</taxon>
        <taxon>Streptophyta</taxon>
        <taxon>Embryophyta</taxon>
        <taxon>Tracheophyta</taxon>
        <taxon>Spermatophyta</taxon>
        <taxon>Magnoliopsida</taxon>
        <taxon>eudicotyledons</taxon>
        <taxon>Gunneridae</taxon>
        <taxon>Pentapetalae</taxon>
        <taxon>asterids</taxon>
        <taxon>lamiids</taxon>
        <taxon>Lamiales</taxon>
        <taxon>Pedaliaceae</taxon>
        <taxon>Sesamum</taxon>
    </lineage>
</organism>
<comment type="caution">
    <text evidence="3">The sequence shown here is derived from an EMBL/GenBank/DDBJ whole genome shotgun (WGS) entry which is preliminary data.</text>
</comment>
<gene>
    <name evidence="3" type="ORF">Salat_2859400</name>
</gene>
<dbReference type="EMBL" id="JACGWO010000012">
    <property type="protein sequence ID" value="KAK4414464.1"/>
    <property type="molecule type" value="Genomic_DNA"/>
</dbReference>
<reference evidence="3" key="1">
    <citation type="submission" date="2020-06" db="EMBL/GenBank/DDBJ databases">
        <authorList>
            <person name="Li T."/>
            <person name="Hu X."/>
            <person name="Zhang T."/>
            <person name="Song X."/>
            <person name="Zhang H."/>
            <person name="Dai N."/>
            <person name="Sheng W."/>
            <person name="Hou X."/>
            <person name="Wei L."/>
        </authorList>
    </citation>
    <scope>NUCLEOTIDE SEQUENCE</scope>
    <source>
        <strain evidence="3">3651</strain>
        <tissue evidence="3">Leaf</tissue>
    </source>
</reference>
<feature type="compositionally biased region" description="Pro residues" evidence="1">
    <location>
        <begin position="79"/>
        <end position="101"/>
    </location>
</feature>
<sequence>MATKYFIVLIFALMMHLSFSVSAETQKSSFLVKNNFRGGGVYAFDHELFKTKRPPQPRKRRPRRRSPPPIHRLRHRRPTPPAHPPPAPAPLAHRPPAPTPA</sequence>
<feature type="region of interest" description="Disordered" evidence="1">
    <location>
        <begin position="47"/>
        <end position="101"/>
    </location>
</feature>
<feature type="chain" id="PRO_5041968212" evidence="2">
    <location>
        <begin position="23"/>
        <end position="101"/>
    </location>
</feature>
<evidence type="ECO:0000313" key="3">
    <source>
        <dbReference type="EMBL" id="KAK4414464.1"/>
    </source>
</evidence>
<feature type="signal peptide" evidence="2">
    <location>
        <begin position="1"/>
        <end position="22"/>
    </location>
</feature>
<name>A0AAE1XN05_9LAMI</name>
<evidence type="ECO:0000256" key="2">
    <source>
        <dbReference type="SAM" id="SignalP"/>
    </source>
</evidence>
<dbReference type="Proteomes" id="UP001293254">
    <property type="component" value="Unassembled WGS sequence"/>
</dbReference>
<keyword evidence="2" id="KW-0732">Signal</keyword>
<feature type="compositionally biased region" description="Basic residues" evidence="1">
    <location>
        <begin position="51"/>
        <end position="78"/>
    </location>
</feature>
<dbReference type="AlphaFoldDB" id="A0AAE1XN05"/>
<proteinExistence type="predicted"/>
<protein>
    <submittedName>
        <fullName evidence="3">Uncharacterized protein</fullName>
    </submittedName>
</protein>
<evidence type="ECO:0000256" key="1">
    <source>
        <dbReference type="SAM" id="MobiDB-lite"/>
    </source>
</evidence>
<keyword evidence="4" id="KW-1185">Reference proteome</keyword>
<accession>A0AAE1XN05</accession>
<reference evidence="3" key="2">
    <citation type="journal article" date="2024" name="Plant">
        <title>Genomic evolution and insights into agronomic trait innovations of Sesamum species.</title>
        <authorList>
            <person name="Miao H."/>
            <person name="Wang L."/>
            <person name="Qu L."/>
            <person name="Liu H."/>
            <person name="Sun Y."/>
            <person name="Le M."/>
            <person name="Wang Q."/>
            <person name="Wei S."/>
            <person name="Zheng Y."/>
            <person name="Lin W."/>
            <person name="Duan Y."/>
            <person name="Cao H."/>
            <person name="Xiong S."/>
            <person name="Wang X."/>
            <person name="Wei L."/>
            <person name="Li C."/>
            <person name="Ma Q."/>
            <person name="Ju M."/>
            <person name="Zhao R."/>
            <person name="Li G."/>
            <person name="Mu C."/>
            <person name="Tian Q."/>
            <person name="Mei H."/>
            <person name="Zhang T."/>
            <person name="Gao T."/>
            <person name="Zhang H."/>
        </authorList>
    </citation>
    <scope>NUCLEOTIDE SEQUENCE</scope>
    <source>
        <strain evidence="3">3651</strain>
    </source>
</reference>